<feature type="region of interest" description="Disordered" evidence="7">
    <location>
        <begin position="407"/>
        <end position="513"/>
    </location>
</feature>
<keyword evidence="6" id="KW-0067">ATP-binding</keyword>
<dbReference type="EMBL" id="SPKT01000006">
    <property type="protein sequence ID" value="TFH99958.1"/>
    <property type="molecule type" value="Genomic_DNA"/>
</dbReference>
<dbReference type="Gene3D" id="1.10.510.10">
    <property type="entry name" value="Transferase(Phosphotransferase) domain 1"/>
    <property type="match status" value="1"/>
</dbReference>
<keyword evidence="5 10" id="KW-0418">Kinase</keyword>
<evidence type="ECO:0000256" key="7">
    <source>
        <dbReference type="SAM" id="MobiDB-lite"/>
    </source>
</evidence>
<evidence type="ECO:0000256" key="5">
    <source>
        <dbReference type="ARBA" id="ARBA00022777"/>
    </source>
</evidence>
<dbReference type="EC" id="2.7.11.1" evidence="1"/>
<reference evidence="10 11" key="1">
    <citation type="submission" date="2019-03" db="EMBL/GenBank/DDBJ databases">
        <title>Reclassification of Micrococcus aloeverae and Micrococcus yunnanensis as later heterotypic synonyms of Micrococcus luteus.</title>
        <authorList>
            <person name="Huang C.-H."/>
        </authorList>
    </citation>
    <scope>NUCLEOTIDE SEQUENCE [LARGE SCALE GENOMIC DNA]</scope>
    <source>
        <strain evidence="10 11">BCRC 12151</strain>
    </source>
</reference>
<dbReference type="PANTHER" id="PTHR43289:SF6">
    <property type="entry name" value="SERINE_THREONINE-PROTEIN KINASE NEKL-3"/>
    <property type="match status" value="1"/>
</dbReference>
<proteinExistence type="predicted"/>
<evidence type="ECO:0000259" key="9">
    <source>
        <dbReference type="PROSITE" id="PS50011"/>
    </source>
</evidence>
<keyword evidence="8" id="KW-0812">Transmembrane</keyword>
<dbReference type="InterPro" id="IPR011009">
    <property type="entry name" value="Kinase-like_dom_sf"/>
</dbReference>
<dbReference type="Proteomes" id="UP000297477">
    <property type="component" value="Unassembled WGS sequence"/>
</dbReference>
<evidence type="ECO:0000256" key="3">
    <source>
        <dbReference type="ARBA" id="ARBA00022679"/>
    </source>
</evidence>
<dbReference type="Gene3D" id="3.30.200.20">
    <property type="entry name" value="Phosphorylase Kinase, domain 1"/>
    <property type="match status" value="1"/>
</dbReference>
<evidence type="ECO:0000256" key="4">
    <source>
        <dbReference type="ARBA" id="ARBA00022741"/>
    </source>
</evidence>
<gene>
    <name evidence="10" type="ORF">E4A49_04235</name>
</gene>
<dbReference type="SMART" id="SM00220">
    <property type="entry name" value="S_TKc"/>
    <property type="match status" value="1"/>
</dbReference>
<evidence type="ECO:0000256" key="2">
    <source>
        <dbReference type="ARBA" id="ARBA00022527"/>
    </source>
</evidence>
<dbReference type="InterPro" id="IPR000719">
    <property type="entry name" value="Prot_kinase_dom"/>
</dbReference>
<accession>A0ABY2K0V1</accession>
<feature type="region of interest" description="Disordered" evidence="7">
    <location>
        <begin position="292"/>
        <end position="373"/>
    </location>
</feature>
<feature type="domain" description="Protein kinase" evidence="9">
    <location>
        <begin position="13"/>
        <end position="258"/>
    </location>
</feature>
<name>A0ABY2K0V1_9MICC</name>
<comment type="caution">
    <text evidence="10">The sequence shown here is derived from an EMBL/GenBank/DDBJ whole genome shotgun (WGS) entry which is preliminary data.</text>
</comment>
<feature type="transmembrane region" description="Helical" evidence="8">
    <location>
        <begin position="380"/>
        <end position="401"/>
    </location>
</feature>
<keyword evidence="8" id="KW-1133">Transmembrane helix</keyword>
<keyword evidence="11" id="KW-1185">Reference proteome</keyword>
<dbReference type="RefSeq" id="WP_082740149.1">
    <property type="nucleotide sequence ID" value="NZ_FUKP01000056.1"/>
</dbReference>
<keyword evidence="3" id="KW-0808">Transferase</keyword>
<dbReference type="CDD" id="cd14014">
    <property type="entry name" value="STKc_PknB_like"/>
    <property type="match status" value="1"/>
</dbReference>
<protein>
    <recommendedName>
        <fullName evidence="1">non-specific serine/threonine protein kinase</fullName>
        <ecNumber evidence="1">2.7.11.1</ecNumber>
    </recommendedName>
</protein>
<keyword evidence="8" id="KW-0472">Membrane</keyword>
<evidence type="ECO:0000256" key="8">
    <source>
        <dbReference type="SAM" id="Phobius"/>
    </source>
</evidence>
<evidence type="ECO:0000313" key="10">
    <source>
        <dbReference type="EMBL" id="TFH99958.1"/>
    </source>
</evidence>
<evidence type="ECO:0000256" key="6">
    <source>
        <dbReference type="ARBA" id="ARBA00022840"/>
    </source>
</evidence>
<feature type="compositionally biased region" description="Low complexity" evidence="7">
    <location>
        <begin position="332"/>
        <end position="365"/>
    </location>
</feature>
<dbReference type="SUPFAM" id="SSF56112">
    <property type="entry name" value="Protein kinase-like (PK-like)"/>
    <property type="match status" value="1"/>
</dbReference>
<dbReference type="PROSITE" id="PS50011">
    <property type="entry name" value="PROTEIN_KINASE_DOM"/>
    <property type="match status" value="1"/>
</dbReference>
<dbReference type="PANTHER" id="PTHR43289">
    <property type="entry name" value="MITOGEN-ACTIVATED PROTEIN KINASE KINASE KINASE 20-RELATED"/>
    <property type="match status" value="1"/>
</dbReference>
<sequence>MMGRMGQVIAGRFELLAPIARGGQGTVWLAVDRRIGRRCAAKVLDQADSASLLRFVREQGVQVDHAHLASPYGWAAEDHEVAIAMPLVAGGSLEGALSDWGALGESLTAALLLQLLDGLAELHGSGWIHRDVKPGNVLLDATGAGAPHLRLGDMGLAMRDDDPRLTSLGYLHGTPGYVPPEAYTEAAPAPAQDLFAAGVTALRMLDPGCRPRDVGEIARVLAGVQDAGLRQVLTGLVADDPDARVRAAAQAPTRLAVVAAAGPGGGYVTASGEPFEVFDQLEGLDEEFDTAAAAQGGASGPSPAEPETETRTVDLSPERPTSVLSAPERVEASAAPAPRPIAAEAAPPQAAPPQGAHARAAAVGAGASGPGAAGRGRSPLLAWTLVGAGVLAVVVAFVMLLGGGGGDEPGDQAPTGPTSTAPATDAPTTDAPSSAEPSSDVASSEPTADVETSAAPTDGSGAASSEGEEPSSGSDESTPPATGQPSPDAPATPRSTGRPNLSSSVREGQGCIPAEHGTEVIGLDEKHLMCTWTDGAYSWTVVQD</sequence>
<feature type="compositionally biased region" description="Low complexity" evidence="7">
    <location>
        <begin position="292"/>
        <end position="302"/>
    </location>
</feature>
<dbReference type="GO" id="GO:0004674">
    <property type="term" value="F:protein serine/threonine kinase activity"/>
    <property type="evidence" value="ECO:0007669"/>
    <property type="project" value="UniProtKB-KW"/>
</dbReference>
<evidence type="ECO:0000256" key="1">
    <source>
        <dbReference type="ARBA" id="ARBA00012513"/>
    </source>
</evidence>
<dbReference type="Pfam" id="PF00069">
    <property type="entry name" value="Pkinase"/>
    <property type="match status" value="1"/>
</dbReference>
<keyword evidence="4" id="KW-0547">Nucleotide-binding</keyword>
<feature type="compositionally biased region" description="Polar residues" evidence="7">
    <location>
        <begin position="493"/>
        <end position="506"/>
    </location>
</feature>
<feature type="compositionally biased region" description="Low complexity" evidence="7">
    <location>
        <begin position="457"/>
        <end position="479"/>
    </location>
</feature>
<evidence type="ECO:0000313" key="11">
    <source>
        <dbReference type="Proteomes" id="UP000297477"/>
    </source>
</evidence>
<feature type="compositionally biased region" description="Low complexity" evidence="7">
    <location>
        <begin position="413"/>
        <end position="446"/>
    </location>
</feature>
<keyword evidence="2 10" id="KW-0723">Serine/threonine-protein kinase</keyword>
<organism evidence="10 11">
    <name type="scientific">Micrococcus lylae</name>
    <dbReference type="NCBI Taxonomy" id="1273"/>
    <lineage>
        <taxon>Bacteria</taxon>
        <taxon>Bacillati</taxon>
        <taxon>Actinomycetota</taxon>
        <taxon>Actinomycetes</taxon>
        <taxon>Micrococcales</taxon>
        <taxon>Micrococcaceae</taxon>
        <taxon>Micrococcus</taxon>
    </lineage>
</organism>